<sequence>MQGTCQNGAQRTKERNNRLIKNDFFLISTNEKTPLFAFLDASLVLLAHSMHQN</sequence>
<protein>
    <submittedName>
        <fullName evidence="1">Uncharacterized protein</fullName>
    </submittedName>
</protein>
<accession>A0A328XHL7</accession>
<organism evidence="1 2">
    <name type="scientific">Onishia taeanensis</name>
    <dbReference type="NCBI Taxonomy" id="284577"/>
    <lineage>
        <taxon>Bacteria</taxon>
        <taxon>Pseudomonadati</taxon>
        <taxon>Pseudomonadota</taxon>
        <taxon>Gammaproteobacteria</taxon>
        <taxon>Oceanospirillales</taxon>
        <taxon>Halomonadaceae</taxon>
        <taxon>Onishia</taxon>
    </lineage>
</organism>
<name>A0A328XHL7_9GAMM</name>
<dbReference type="Proteomes" id="UP000249700">
    <property type="component" value="Unassembled WGS sequence"/>
</dbReference>
<reference evidence="1 2" key="1">
    <citation type="submission" date="2018-06" db="EMBL/GenBank/DDBJ databases">
        <title>Comparative analysis of microorganisms from saline springs in Andes Mountain Range, Colombia.</title>
        <authorList>
            <person name="Rubin E."/>
        </authorList>
    </citation>
    <scope>NUCLEOTIDE SEQUENCE [LARGE SCALE GENOMIC DNA]</scope>
    <source>
        <strain evidence="1 2">USBA-857</strain>
    </source>
</reference>
<dbReference type="AlphaFoldDB" id="A0A328XHL7"/>
<dbReference type="EMBL" id="QLSX01000013">
    <property type="protein sequence ID" value="RAR58003.1"/>
    <property type="molecule type" value="Genomic_DNA"/>
</dbReference>
<proteinExistence type="predicted"/>
<gene>
    <name evidence="1" type="ORF">BCL93_1137</name>
</gene>
<comment type="caution">
    <text evidence="1">The sequence shown here is derived from an EMBL/GenBank/DDBJ whole genome shotgun (WGS) entry which is preliminary data.</text>
</comment>
<evidence type="ECO:0000313" key="1">
    <source>
        <dbReference type="EMBL" id="RAR58003.1"/>
    </source>
</evidence>
<evidence type="ECO:0000313" key="2">
    <source>
        <dbReference type="Proteomes" id="UP000249700"/>
    </source>
</evidence>